<feature type="domain" description="Transposase IS4-like" evidence="1">
    <location>
        <begin position="175"/>
        <end position="431"/>
    </location>
</feature>
<reference evidence="2 3" key="1">
    <citation type="submission" date="2019-03" db="EMBL/GenBank/DDBJ databases">
        <title>Lake Tanganyika Metagenome-Assembled Genomes (MAGs).</title>
        <authorList>
            <person name="Tran P."/>
        </authorList>
    </citation>
    <scope>NUCLEOTIDE SEQUENCE [LARGE SCALE GENOMIC DNA]</scope>
    <source>
        <strain evidence="2">K_DeepCast_65m_m2_236</strain>
    </source>
</reference>
<dbReference type="NCBIfam" id="NF033559">
    <property type="entry name" value="transpos_IS1634"/>
    <property type="match status" value="1"/>
</dbReference>
<name>A0A937X588_9BACT</name>
<proteinExistence type="predicted"/>
<sequence length="505" mass="57872">MILAPVWERLGIRKALRKIQAQHAIKFPLERLVFGMVLNRIVDPMSKMACNEWLRDTAFFPEWEKKWDVSHFYRALDLLEMHWSEIEQALYEELWKRTSPELRAAWLTDTSSMYFEARMDDVERAEIAAEWAAFDAGIGKEPLHPRPQVVNDPPMRMQGHNKDGHPGDPQVVVASVCLANGLVLRHRVYPGNTNDQTIAKDLITTLPAPPDVAQIWVSDGGMASGPRLRELDEMGWYRLTADPPRSNEFVMAEIISRSGRYIQHPTKPQFSFRIVDIPAAQSPSGKDERFLVVRNSRDRDRQLKQVEKHLGRIKEALAKREPDGTHSKAVCKLVSHPSLKRYVEPSERVAGRYVLSNDAVRREQLLAGTRVYRTTVHDRDPVEMFDSYQLLQAVEANHKEMKGPLRLRPRYHRAGHRIRAHVMIVILAVNCVRVLEAETGRLISDLRRLFTALKATEVGQGGKRQWMRTELTDDHRNVLAKLDLSVPPQTWAMWSDATSKGAMVC</sequence>
<dbReference type="EMBL" id="VGJX01000873">
    <property type="protein sequence ID" value="MBM3276129.1"/>
    <property type="molecule type" value="Genomic_DNA"/>
</dbReference>
<dbReference type="Proteomes" id="UP000703893">
    <property type="component" value="Unassembled WGS sequence"/>
</dbReference>
<gene>
    <name evidence="2" type="ORF">FJZ00_13330</name>
</gene>
<evidence type="ECO:0000313" key="2">
    <source>
        <dbReference type="EMBL" id="MBM3276129.1"/>
    </source>
</evidence>
<dbReference type="GO" id="GO:0006313">
    <property type="term" value="P:DNA transposition"/>
    <property type="evidence" value="ECO:0007669"/>
    <property type="project" value="InterPro"/>
</dbReference>
<evidence type="ECO:0000259" key="1">
    <source>
        <dbReference type="Pfam" id="PF01609"/>
    </source>
</evidence>
<comment type="caution">
    <text evidence="2">The sequence shown here is derived from an EMBL/GenBank/DDBJ whole genome shotgun (WGS) entry which is preliminary data.</text>
</comment>
<protein>
    <submittedName>
        <fullName evidence="2">IS1634 family transposase</fullName>
    </submittedName>
</protein>
<dbReference type="AlphaFoldDB" id="A0A937X588"/>
<dbReference type="GO" id="GO:0003677">
    <property type="term" value="F:DNA binding"/>
    <property type="evidence" value="ECO:0007669"/>
    <property type="project" value="InterPro"/>
</dbReference>
<dbReference type="InterPro" id="IPR002559">
    <property type="entry name" value="Transposase_11"/>
</dbReference>
<organism evidence="2 3">
    <name type="scientific">Candidatus Tanganyikabacteria bacterium</name>
    <dbReference type="NCBI Taxonomy" id="2961651"/>
    <lineage>
        <taxon>Bacteria</taxon>
        <taxon>Bacillati</taxon>
        <taxon>Candidatus Sericytochromatia</taxon>
        <taxon>Candidatus Tanganyikabacteria</taxon>
    </lineage>
</organism>
<dbReference type="InterPro" id="IPR047654">
    <property type="entry name" value="IS1634_transpos"/>
</dbReference>
<accession>A0A937X588</accession>
<dbReference type="Pfam" id="PF01609">
    <property type="entry name" value="DDE_Tnp_1"/>
    <property type="match status" value="1"/>
</dbReference>
<dbReference type="GO" id="GO:0004803">
    <property type="term" value="F:transposase activity"/>
    <property type="evidence" value="ECO:0007669"/>
    <property type="project" value="InterPro"/>
</dbReference>
<evidence type="ECO:0000313" key="3">
    <source>
        <dbReference type="Proteomes" id="UP000703893"/>
    </source>
</evidence>